<evidence type="ECO:0000256" key="5">
    <source>
        <dbReference type="ARBA" id="ARBA00022842"/>
    </source>
</evidence>
<feature type="domain" description="Phosphoribosyltransferase" evidence="8">
    <location>
        <begin position="37"/>
        <end position="150"/>
    </location>
</feature>
<evidence type="ECO:0000313" key="9">
    <source>
        <dbReference type="EMBL" id="RJP56677.1"/>
    </source>
</evidence>
<accession>A0A3A4R1I8</accession>
<name>A0A3A4R1I8_9BACT</name>
<feature type="binding site" description="in other chain" evidence="7">
    <location>
        <begin position="114"/>
        <end position="122"/>
    </location>
    <ligand>
        <name>5-phospho-alpha-D-ribose 1-diphosphate</name>
        <dbReference type="ChEBI" id="CHEBI:58017"/>
        <note>ligand shared between dimeric partners</note>
    </ligand>
</feature>
<gene>
    <name evidence="7" type="primary">pyrE</name>
    <name evidence="9" type="ORF">C4541_11765</name>
</gene>
<comment type="similarity">
    <text evidence="7">Belongs to the purine/pyrimidine phosphoribosyltransferase family. PyrE subfamily.</text>
</comment>
<evidence type="ECO:0000256" key="1">
    <source>
        <dbReference type="ARBA" id="ARBA00004889"/>
    </source>
</evidence>
<feature type="binding site" evidence="7">
    <location>
        <position position="118"/>
    </location>
    <ligand>
        <name>orotate</name>
        <dbReference type="ChEBI" id="CHEBI:30839"/>
    </ligand>
</feature>
<sequence>MDKNTLLSILKESEAMLEGHFILSSGLHSNRYVQCAKLLQYPQFAAPVGEAIADHFRDKGITCVVGPALGGVIIAYKVAEALNVRSIFGERQNEQMCLRRGFSVEKGEKLLLVEDVITTGKSVKELYGVVKACGAEVVGIGSIIDRSGGNALFDCEFFSLLHLDIQTWQADQCPPEFAAIPAVKPGSRGLK</sequence>
<dbReference type="HAMAP" id="MF_01208">
    <property type="entry name" value="PyrE"/>
    <property type="match status" value="1"/>
</dbReference>
<evidence type="ECO:0000313" key="10">
    <source>
        <dbReference type="Proteomes" id="UP000266426"/>
    </source>
</evidence>
<dbReference type="InterPro" id="IPR006273">
    <property type="entry name" value="Orotate_PRibTrfase_bac"/>
</dbReference>
<feature type="binding site" evidence="7">
    <location>
        <position position="91"/>
    </location>
    <ligand>
        <name>5-phospho-alpha-D-ribose 1-diphosphate</name>
        <dbReference type="ChEBI" id="CHEBI:58017"/>
        <note>ligand shared between dimeric partners</note>
    </ligand>
</feature>
<dbReference type="InterPro" id="IPR029057">
    <property type="entry name" value="PRTase-like"/>
</dbReference>
<comment type="function">
    <text evidence="7">Catalyzes the transfer of a ribosyl phosphate group from 5-phosphoribose 1-diphosphate to orotate, leading to the formation of orotidine monophosphate (OMP).</text>
</comment>
<comment type="caution">
    <text evidence="7">Lacks conserved residue(s) required for the propagation of feature annotation.</text>
</comment>
<protein>
    <recommendedName>
        <fullName evidence="2 7">Orotate phosphoribosyltransferase</fullName>
        <shortName evidence="7">OPRT</shortName>
        <shortName evidence="7">OPRTase</shortName>
        <ecNumber evidence="2 7">2.4.2.10</ecNumber>
    </recommendedName>
</protein>
<dbReference type="PANTHER" id="PTHR19278">
    <property type="entry name" value="OROTATE PHOSPHORIBOSYLTRANSFERASE"/>
    <property type="match status" value="1"/>
</dbReference>
<comment type="caution">
    <text evidence="9">The sequence shown here is derived from an EMBL/GenBank/DDBJ whole genome shotgun (WGS) entry which is preliminary data.</text>
</comment>
<feature type="binding site" evidence="7">
    <location>
        <position position="146"/>
    </location>
    <ligand>
        <name>orotate</name>
        <dbReference type="ChEBI" id="CHEBI:30839"/>
    </ligand>
</feature>
<dbReference type="UniPathway" id="UPA00070">
    <property type="reaction ID" value="UER00119"/>
</dbReference>
<dbReference type="Gene3D" id="3.40.50.2020">
    <property type="match status" value="1"/>
</dbReference>
<comment type="catalytic activity">
    <reaction evidence="7">
        <text>orotidine 5'-phosphate + diphosphate = orotate + 5-phospho-alpha-D-ribose 1-diphosphate</text>
        <dbReference type="Rhea" id="RHEA:10380"/>
        <dbReference type="ChEBI" id="CHEBI:30839"/>
        <dbReference type="ChEBI" id="CHEBI:33019"/>
        <dbReference type="ChEBI" id="CHEBI:57538"/>
        <dbReference type="ChEBI" id="CHEBI:58017"/>
        <dbReference type="EC" id="2.4.2.10"/>
    </reaction>
</comment>
<evidence type="ECO:0000256" key="4">
    <source>
        <dbReference type="ARBA" id="ARBA00022679"/>
    </source>
</evidence>
<comment type="pathway">
    <text evidence="1 7">Pyrimidine metabolism; UMP biosynthesis via de novo pathway; UMP from orotate: step 1/2.</text>
</comment>
<dbReference type="GO" id="GO:0004588">
    <property type="term" value="F:orotate phosphoribosyltransferase activity"/>
    <property type="evidence" value="ECO:0007669"/>
    <property type="project" value="UniProtKB-UniRule"/>
</dbReference>
<dbReference type="EC" id="2.4.2.10" evidence="2 7"/>
<dbReference type="CDD" id="cd06223">
    <property type="entry name" value="PRTases_typeI"/>
    <property type="match status" value="1"/>
</dbReference>
<reference evidence="9 10" key="1">
    <citation type="journal article" date="2017" name="ISME J.">
        <title>Energy and carbon metabolisms in a deep terrestrial subsurface fluid microbial community.</title>
        <authorList>
            <person name="Momper L."/>
            <person name="Jungbluth S.P."/>
            <person name="Lee M.D."/>
            <person name="Amend J.P."/>
        </authorList>
    </citation>
    <scope>NUCLEOTIDE SEQUENCE [LARGE SCALE GENOMIC DNA]</scope>
    <source>
        <strain evidence="9">SURF_26</strain>
    </source>
</reference>
<dbReference type="Proteomes" id="UP000266426">
    <property type="component" value="Unassembled WGS sequence"/>
</dbReference>
<keyword evidence="3 7" id="KW-0328">Glycosyltransferase</keyword>
<dbReference type="GO" id="GO:0019856">
    <property type="term" value="P:pyrimidine nucleobase biosynthetic process"/>
    <property type="evidence" value="ECO:0007669"/>
    <property type="project" value="InterPro"/>
</dbReference>
<organism evidence="9 10">
    <name type="scientific">Candidatus Auribacter fodinae</name>
    <dbReference type="NCBI Taxonomy" id="2093366"/>
    <lineage>
        <taxon>Bacteria</taxon>
        <taxon>Pseudomonadati</taxon>
        <taxon>Candidatus Auribacterota</taxon>
        <taxon>Candidatus Auribacteria</taxon>
        <taxon>Candidatus Auribacterales</taxon>
        <taxon>Candidatus Auribacteraceae</taxon>
        <taxon>Candidatus Auribacter</taxon>
    </lineage>
</organism>
<dbReference type="InterPro" id="IPR023031">
    <property type="entry name" value="OPRT"/>
</dbReference>
<dbReference type="InterPro" id="IPR000836">
    <property type="entry name" value="PRTase_dom"/>
</dbReference>
<evidence type="ECO:0000259" key="8">
    <source>
        <dbReference type="Pfam" id="PF00156"/>
    </source>
</evidence>
<dbReference type="Pfam" id="PF00156">
    <property type="entry name" value="Pribosyltran"/>
    <property type="match status" value="1"/>
</dbReference>
<dbReference type="EMBL" id="QZJZ01000092">
    <property type="protein sequence ID" value="RJP56677.1"/>
    <property type="molecule type" value="Genomic_DNA"/>
</dbReference>
<evidence type="ECO:0000256" key="2">
    <source>
        <dbReference type="ARBA" id="ARBA00011971"/>
    </source>
</evidence>
<comment type="cofactor">
    <cofactor evidence="7">
        <name>Mg(2+)</name>
        <dbReference type="ChEBI" id="CHEBI:18420"/>
    </cofactor>
</comment>
<dbReference type="AlphaFoldDB" id="A0A3A4R1I8"/>
<dbReference type="PANTHER" id="PTHR19278:SF9">
    <property type="entry name" value="URIDINE 5'-MONOPHOSPHATE SYNTHASE"/>
    <property type="match status" value="1"/>
</dbReference>
<keyword evidence="6 7" id="KW-0665">Pyrimidine biosynthesis</keyword>
<evidence type="ECO:0000256" key="7">
    <source>
        <dbReference type="HAMAP-Rule" id="MF_01208"/>
    </source>
</evidence>
<evidence type="ECO:0000256" key="3">
    <source>
        <dbReference type="ARBA" id="ARBA00022676"/>
    </source>
</evidence>
<evidence type="ECO:0000256" key="6">
    <source>
        <dbReference type="ARBA" id="ARBA00022975"/>
    </source>
</evidence>
<keyword evidence="4 7" id="KW-0808">Transferase</keyword>
<comment type="subunit">
    <text evidence="7">Homodimer.</text>
</comment>
<dbReference type="SUPFAM" id="SSF53271">
    <property type="entry name" value="PRTase-like"/>
    <property type="match status" value="1"/>
</dbReference>
<dbReference type="GO" id="GO:0044205">
    <property type="term" value="P:'de novo' UMP biosynthetic process"/>
    <property type="evidence" value="ECO:0007669"/>
    <property type="project" value="UniProtKB-UniRule"/>
</dbReference>
<dbReference type="GO" id="GO:0000287">
    <property type="term" value="F:magnesium ion binding"/>
    <property type="evidence" value="ECO:0007669"/>
    <property type="project" value="UniProtKB-UniRule"/>
</dbReference>
<keyword evidence="5 7" id="KW-0460">Magnesium</keyword>
<dbReference type="NCBIfam" id="TIGR01367">
    <property type="entry name" value="pyrE_Therm"/>
    <property type="match status" value="1"/>
</dbReference>
<proteinExistence type="inferred from homology"/>